<feature type="region of interest" description="Disordered" evidence="4">
    <location>
        <begin position="1"/>
        <end position="63"/>
    </location>
</feature>
<dbReference type="Proteomes" id="UP001055712">
    <property type="component" value="Unassembled WGS sequence"/>
</dbReference>
<name>A0A9D4TYN0_CHLVU</name>
<dbReference type="AlphaFoldDB" id="A0A9D4TYN0"/>
<evidence type="ECO:0000313" key="6">
    <source>
        <dbReference type="EMBL" id="KAI3438290.1"/>
    </source>
</evidence>
<comment type="caution">
    <text evidence="6">The sequence shown here is derived from an EMBL/GenBank/DDBJ whole genome shotgun (WGS) entry which is preliminary data.</text>
</comment>
<proteinExistence type="predicted"/>
<reference evidence="6" key="2">
    <citation type="submission" date="2020-11" db="EMBL/GenBank/DDBJ databases">
        <authorList>
            <person name="Cecchin M."/>
            <person name="Marcolungo L."/>
            <person name="Rossato M."/>
            <person name="Girolomoni L."/>
            <person name="Cosentino E."/>
            <person name="Cuine S."/>
            <person name="Li-Beisson Y."/>
            <person name="Delledonne M."/>
            <person name="Ballottari M."/>
        </authorList>
    </citation>
    <scope>NUCLEOTIDE SEQUENCE</scope>
    <source>
        <strain evidence="6">211/11P</strain>
        <tissue evidence="6">Whole cell</tissue>
    </source>
</reference>
<keyword evidence="1" id="KW-0328">Glycosyltransferase</keyword>
<evidence type="ECO:0000256" key="2">
    <source>
        <dbReference type="ARBA" id="ARBA00022679"/>
    </source>
</evidence>
<organism evidence="6 7">
    <name type="scientific">Chlorella vulgaris</name>
    <name type="common">Green alga</name>
    <dbReference type="NCBI Taxonomy" id="3077"/>
    <lineage>
        <taxon>Eukaryota</taxon>
        <taxon>Viridiplantae</taxon>
        <taxon>Chlorophyta</taxon>
        <taxon>core chlorophytes</taxon>
        <taxon>Trebouxiophyceae</taxon>
        <taxon>Chlorellales</taxon>
        <taxon>Chlorellaceae</taxon>
        <taxon>Chlorella clade</taxon>
        <taxon>Chlorella</taxon>
    </lineage>
</organism>
<evidence type="ECO:0000313" key="7">
    <source>
        <dbReference type="Proteomes" id="UP001055712"/>
    </source>
</evidence>
<keyword evidence="3" id="KW-0325">Glycoprotein</keyword>
<dbReference type="PANTHER" id="PTHR20961">
    <property type="entry name" value="GLYCOSYLTRANSFERASE"/>
    <property type="match status" value="1"/>
</dbReference>
<keyword evidence="2" id="KW-0808">Transferase</keyword>
<dbReference type="OrthoDB" id="529273at2759"/>
<evidence type="ECO:0000256" key="3">
    <source>
        <dbReference type="ARBA" id="ARBA00023180"/>
    </source>
</evidence>
<dbReference type="InterPro" id="IPR007657">
    <property type="entry name" value="Glycosyltransferase_61"/>
</dbReference>
<dbReference type="InterPro" id="IPR049625">
    <property type="entry name" value="Glyco_transf_61_cat"/>
</dbReference>
<evidence type="ECO:0000256" key="4">
    <source>
        <dbReference type="SAM" id="MobiDB-lite"/>
    </source>
</evidence>
<feature type="domain" description="Glycosyltransferase 61 catalytic" evidence="5">
    <location>
        <begin position="329"/>
        <end position="503"/>
    </location>
</feature>
<reference evidence="6" key="1">
    <citation type="journal article" date="2019" name="Plant J.">
        <title>Chlorella vulgaris genome assembly and annotation reveals the molecular basis for metabolic acclimation to high light conditions.</title>
        <authorList>
            <person name="Cecchin M."/>
            <person name="Marcolungo L."/>
            <person name="Rossato M."/>
            <person name="Girolomoni L."/>
            <person name="Cosentino E."/>
            <person name="Cuine S."/>
            <person name="Li-Beisson Y."/>
            <person name="Delledonne M."/>
            <person name="Ballottari M."/>
        </authorList>
    </citation>
    <scope>NUCLEOTIDE SEQUENCE</scope>
    <source>
        <strain evidence="6">211/11P</strain>
    </source>
</reference>
<evidence type="ECO:0000259" key="5">
    <source>
        <dbReference type="Pfam" id="PF04577"/>
    </source>
</evidence>
<feature type="region of interest" description="Disordered" evidence="4">
    <location>
        <begin position="97"/>
        <end position="118"/>
    </location>
</feature>
<dbReference type="EMBL" id="SIDB01000001">
    <property type="protein sequence ID" value="KAI3438290.1"/>
    <property type="molecule type" value="Genomic_DNA"/>
</dbReference>
<evidence type="ECO:0000256" key="1">
    <source>
        <dbReference type="ARBA" id="ARBA00022676"/>
    </source>
</evidence>
<feature type="compositionally biased region" description="Low complexity" evidence="4">
    <location>
        <begin position="39"/>
        <end position="55"/>
    </location>
</feature>
<dbReference type="GO" id="GO:0016763">
    <property type="term" value="F:pentosyltransferase activity"/>
    <property type="evidence" value="ECO:0007669"/>
    <property type="project" value="UniProtKB-ARBA"/>
</dbReference>
<dbReference type="Pfam" id="PF04577">
    <property type="entry name" value="Glyco_transf_61"/>
    <property type="match status" value="1"/>
</dbReference>
<gene>
    <name evidence="6" type="ORF">D9Q98_000724</name>
</gene>
<sequence>MPPKKRGPPTALSPAGGQAATTHEADSKQLAAETSDSQAATANKNDKANASSKVAGKAPNQQPSALARGAPLLVLLVALLAAFASRKWPPDGLAARLTGRANSSSSSSSTAAAPASAATGDTLGITCNSSGNGSDSQPEKAWVEADARGFFPKGCKWREVHRKGEEPGFWDVRRYQYWDDVRSNWTHRQPDSCIIKGLANPGPSGWRWRNGSPRSAAHCYDKYCIYDNLWFNNGRFYLLVDGDTGVEPWKLTRNQELNIMHVSNASAFLASTNHHVVRGDTLVFDFVFFMHPTAIGHWSEMLFPLFSILRKEKSFARPPTQFLQLHLKRCHVMEWVRAALATALGVGPSQDLPPVMWQQEVAHITDQMSAPLEGYAPGAWVAFDRVMVVKDIYTGGVRTFLDTKDAHLFRKMLYAQHNLPPPRLRQPLPRTITFQRKRANRRVVNEAELLSMLAEFGEVRVVEFNASTPFRHQLETMASTSVLVSVHTSNLANAQFMQPGSAVFELIQRNWFWHGLDRSFQVQTAMMGDIHHYAWRARQRNETEYIAERDAYRFGEWEPLQCNTEECVEAHTNVDVRVNIPAFRALLADRLPLVFAGWPVEAAAIPWPVQEGAEEEYEGEEF</sequence>
<dbReference type="GO" id="GO:0005794">
    <property type="term" value="C:Golgi apparatus"/>
    <property type="evidence" value="ECO:0007669"/>
    <property type="project" value="UniProtKB-ARBA"/>
</dbReference>
<dbReference type="PANTHER" id="PTHR20961:SF136">
    <property type="entry name" value="PROTEIN O-GLCNAC TRANSFERASE"/>
    <property type="match status" value="1"/>
</dbReference>
<keyword evidence="7" id="KW-1185">Reference proteome</keyword>
<feature type="compositionally biased region" description="Low complexity" evidence="4">
    <location>
        <begin position="101"/>
        <end position="118"/>
    </location>
</feature>
<accession>A0A9D4TYN0</accession>
<protein>
    <recommendedName>
        <fullName evidence="5">Glycosyltransferase 61 catalytic domain-containing protein</fullName>
    </recommendedName>
</protein>